<reference evidence="11" key="1">
    <citation type="submission" date="2019-08" db="EMBL/GenBank/DDBJ databases">
        <title>The genome of the North American firefly Photinus pyralis.</title>
        <authorList>
            <consortium name="Photinus pyralis genome working group"/>
            <person name="Fallon T.R."/>
            <person name="Sander Lower S.E."/>
            <person name="Weng J.-K."/>
        </authorList>
    </citation>
    <scope>NUCLEOTIDE SEQUENCE</scope>
    <source>
        <strain evidence="11">TRF0915ILg1</strain>
        <tissue evidence="11">Whole body</tissue>
    </source>
</reference>
<keyword evidence="6 10" id="KW-1133">Transmembrane helix</keyword>
<evidence type="ECO:0000256" key="7">
    <source>
        <dbReference type="ARBA" id="ARBA00023136"/>
    </source>
</evidence>
<evidence type="ECO:0000313" key="11">
    <source>
        <dbReference type="EMBL" id="KAF2904109.1"/>
    </source>
</evidence>
<dbReference type="PANTHER" id="PTHR21137">
    <property type="entry name" value="ODORANT RECEPTOR"/>
    <property type="match status" value="1"/>
</dbReference>
<dbReference type="Proteomes" id="UP000801492">
    <property type="component" value="Unassembled WGS sequence"/>
</dbReference>
<dbReference type="GO" id="GO:0005886">
    <property type="term" value="C:plasma membrane"/>
    <property type="evidence" value="ECO:0007669"/>
    <property type="project" value="UniProtKB-SubCell"/>
</dbReference>
<organism evidence="11 12">
    <name type="scientific">Ignelater luminosus</name>
    <name type="common">Cucubano</name>
    <name type="synonym">Pyrophorus luminosus</name>
    <dbReference type="NCBI Taxonomy" id="2038154"/>
    <lineage>
        <taxon>Eukaryota</taxon>
        <taxon>Metazoa</taxon>
        <taxon>Ecdysozoa</taxon>
        <taxon>Arthropoda</taxon>
        <taxon>Hexapoda</taxon>
        <taxon>Insecta</taxon>
        <taxon>Pterygota</taxon>
        <taxon>Neoptera</taxon>
        <taxon>Endopterygota</taxon>
        <taxon>Coleoptera</taxon>
        <taxon>Polyphaga</taxon>
        <taxon>Elateriformia</taxon>
        <taxon>Elateroidea</taxon>
        <taxon>Elateridae</taxon>
        <taxon>Agrypninae</taxon>
        <taxon>Pyrophorini</taxon>
        <taxon>Ignelater</taxon>
    </lineage>
</organism>
<keyword evidence="8" id="KW-0675">Receptor</keyword>
<protein>
    <recommendedName>
        <fullName evidence="13">Odorant receptor</fullName>
    </recommendedName>
</protein>
<dbReference type="GO" id="GO:0005549">
    <property type="term" value="F:odorant binding"/>
    <property type="evidence" value="ECO:0007669"/>
    <property type="project" value="InterPro"/>
</dbReference>
<keyword evidence="7 10" id="KW-0472">Membrane</keyword>
<dbReference type="GO" id="GO:0004984">
    <property type="term" value="F:olfactory receptor activity"/>
    <property type="evidence" value="ECO:0007669"/>
    <property type="project" value="InterPro"/>
</dbReference>
<dbReference type="Pfam" id="PF02949">
    <property type="entry name" value="7tm_6"/>
    <property type="match status" value="1"/>
</dbReference>
<evidence type="ECO:0000256" key="9">
    <source>
        <dbReference type="ARBA" id="ARBA00023224"/>
    </source>
</evidence>
<feature type="transmembrane region" description="Helical" evidence="10">
    <location>
        <begin position="147"/>
        <end position="168"/>
    </location>
</feature>
<keyword evidence="5" id="KW-0552">Olfaction</keyword>
<feature type="transmembrane region" description="Helical" evidence="10">
    <location>
        <begin position="108"/>
        <end position="127"/>
    </location>
</feature>
<comment type="caution">
    <text evidence="11">The sequence shown here is derived from an EMBL/GenBank/DDBJ whole genome shotgun (WGS) entry which is preliminary data.</text>
</comment>
<feature type="transmembrane region" description="Helical" evidence="10">
    <location>
        <begin position="22"/>
        <end position="41"/>
    </location>
</feature>
<dbReference type="AlphaFoldDB" id="A0A8K0GL56"/>
<dbReference type="InterPro" id="IPR004117">
    <property type="entry name" value="7tm6_olfct_rcpt"/>
</dbReference>
<evidence type="ECO:0000256" key="6">
    <source>
        <dbReference type="ARBA" id="ARBA00022989"/>
    </source>
</evidence>
<dbReference type="EMBL" id="VTPC01000856">
    <property type="protein sequence ID" value="KAF2904109.1"/>
    <property type="molecule type" value="Genomic_DNA"/>
</dbReference>
<sequence>MLVLTGVWPIENPNVIYKVKRLLSWISAFGLSGILLTEFIYDIRDFTKLSETLYIGVTYMGFLVKLLVFSRRRKEFLNLLKFLKNPIFVSYPEDLDHYMAKSIKQSVLLARVYRVLGVSIVVGYAFYPILDNKPLPFPFPYDLGNYTILMYCLQMIGEAFSAVNNLCLDVMCTSLMGLAAAQLDILTQKIIRLKEDNGVISNPVILNQVDARIIEKLKDCVKHHLAIIKYRNSKAHANADAMSRLPVCSEQLANSIDEPDYFEICQIETLPVTAKMLAKEFINTITKWFKDW</sequence>
<accession>A0A8K0GL56</accession>
<evidence type="ECO:0000313" key="12">
    <source>
        <dbReference type="Proteomes" id="UP000801492"/>
    </source>
</evidence>
<evidence type="ECO:0000256" key="8">
    <source>
        <dbReference type="ARBA" id="ARBA00023170"/>
    </source>
</evidence>
<proteinExistence type="predicted"/>
<dbReference type="PANTHER" id="PTHR21137:SF35">
    <property type="entry name" value="ODORANT RECEPTOR 19A-RELATED"/>
    <property type="match status" value="1"/>
</dbReference>
<evidence type="ECO:0000256" key="4">
    <source>
        <dbReference type="ARBA" id="ARBA00022692"/>
    </source>
</evidence>
<name>A0A8K0GL56_IGNLU</name>
<evidence type="ECO:0000256" key="10">
    <source>
        <dbReference type="SAM" id="Phobius"/>
    </source>
</evidence>
<dbReference type="GO" id="GO:0007165">
    <property type="term" value="P:signal transduction"/>
    <property type="evidence" value="ECO:0007669"/>
    <property type="project" value="UniProtKB-KW"/>
</dbReference>
<evidence type="ECO:0000256" key="3">
    <source>
        <dbReference type="ARBA" id="ARBA00022606"/>
    </source>
</evidence>
<keyword evidence="12" id="KW-1185">Reference proteome</keyword>
<evidence type="ECO:0008006" key="13">
    <source>
        <dbReference type="Google" id="ProtNLM"/>
    </source>
</evidence>
<keyword evidence="4 10" id="KW-0812">Transmembrane</keyword>
<evidence type="ECO:0000256" key="5">
    <source>
        <dbReference type="ARBA" id="ARBA00022725"/>
    </source>
</evidence>
<evidence type="ECO:0000256" key="2">
    <source>
        <dbReference type="ARBA" id="ARBA00022475"/>
    </source>
</evidence>
<gene>
    <name evidence="11" type="ORF">ILUMI_02062</name>
</gene>
<feature type="transmembrane region" description="Helical" evidence="10">
    <location>
        <begin position="53"/>
        <end position="70"/>
    </location>
</feature>
<keyword evidence="9" id="KW-0807">Transducer</keyword>
<keyword evidence="2" id="KW-1003">Cell membrane</keyword>
<keyword evidence="3" id="KW-0716">Sensory transduction</keyword>
<comment type="subcellular location">
    <subcellularLocation>
        <location evidence="1">Cell membrane</location>
        <topology evidence="1">Multi-pass membrane protein</topology>
    </subcellularLocation>
</comment>
<evidence type="ECO:0000256" key="1">
    <source>
        <dbReference type="ARBA" id="ARBA00004651"/>
    </source>
</evidence>
<dbReference type="OrthoDB" id="6604226at2759"/>